<feature type="compositionally biased region" description="Acidic residues" evidence="1">
    <location>
        <begin position="392"/>
        <end position="410"/>
    </location>
</feature>
<protein>
    <submittedName>
        <fullName evidence="2">Uncharacterized protein</fullName>
    </submittedName>
</protein>
<organism evidence="2 3">
    <name type="scientific">Candidula unifasciata</name>
    <dbReference type="NCBI Taxonomy" id="100452"/>
    <lineage>
        <taxon>Eukaryota</taxon>
        <taxon>Metazoa</taxon>
        <taxon>Spiralia</taxon>
        <taxon>Lophotrochozoa</taxon>
        <taxon>Mollusca</taxon>
        <taxon>Gastropoda</taxon>
        <taxon>Heterobranchia</taxon>
        <taxon>Euthyneura</taxon>
        <taxon>Panpulmonata</taxon>
        <taxon>Eupulmonata</taxon>
        <taxon>Stylommatophora</taxon>
        <taxon>Helicina</taxon>
        <taxon>Helicoidea</taxon>
        <taxon>Geomitridae</taxon>
        <taxon>Candidula</taxon>
    </lineage>
</organism>
<evidence type="ECO:0000313" key="2">
    <source>
        <dbReference type="EMBL" id="CAG5117256.1"/>
    </source>
</evidence>
<feature type="compositionally biased region" description="Basic and acidic residues" evidence="1">
    <location>
        <begin position="328"/>
        <end position="345"/>
    </location>
</feature>
<dbReference type="PANTHER" id="PTHR46241">
    <property type="entry name" value="ARMADILLO REPEAT-CONTAINING PROTEIN 4 ARMC4"/>
    <property type="match status" value="1"/>
</dbReference>
<dbReference type="AlphaFoldDB" id="A0A8S3YSN7"/>
<dbReference type="EMBL" id="CAJHNH020000373">
    <property type="protein sequence ID" value="CAG5117256.1"/>
    <property type="molecule type" value="Genomic_DNA"/>
</dbReference>
<name>A0A8S3YSN7_9EUPU</name>
<feature type="region of interest" description="Disordered" evidence="1">
    <location>
        <begin position="388"/>
        <end position="419"/>
    </location>
</feature>
<comment type="caution">
    <text evidence="2">The sequence shown here is derived from an EMBL/GenBank/DDBJ whole genome shotgun (WGS) entry which is preliminary data.</text>
</comment>
<gene>
    <name evidence="2" type="ORF">CUNI_LOCUS2814</name>
</gene>
<evidence type="ECO:0000313" key="3">
    <source>
        <dbReference type="Proteomes" id="UP000678393"/>
    </source>
</evidence>
<evidence type="ECO:0000256" key="1">
    <source>
        <dbReference type="SAM" id="MobiDB-lite"/>
    </source>
</evidence>
<dbReference type="Proteomes" id="UP000678393">
    <property type="component" value="Unassembled WGS sequence"/>
</dbReference>
<dbReference type="PANTHER" id="PTHR46241:SF1">
    <property type="entry name" value="OUTER DYNEIN ARM-DOCKING COMPLEX SUBUNIT 2"/>
    <property type="match status" value="1"/>
</dbReference>
<reference evidence="2" key="1">
    <citation type="submission" date="2021-04" db="EMBL/GenBank/DDBJ databases">
        <authorList>
            <consortium name="Molecular Ecology Group"/>
        </authorList>
    </citation>
    <scope>NUCLEOTIDE SEQUENCE</scope>
</reference>
<dbReference type="InterPro" id="IPR016024">
    <property type="entry name" value="ARM-type_fold"/>
</dbReference>
<feature type="region of interest" description="Disordered" evidence="1">
    <location>
        <begin position="293"/>
        <end position="345"/>
    </location>
</feature>
<sequence length="485" mass="54813">MGQTLARSAQWATPKEGGKGKLEYSSLNESLLNTILKFVETPSNKTSDERKLIFKKPLVWTTQLKPSALEGPGYVFNEKHGTLTSEATVAKGEMPLLELNNDKLTIMSLEQAEYVLRVAGDKKMAELRACLEENEDVMAKMLGDRFATVEGTDNSIFRFHEEITKEVEALAKQTEKSDEKSKDVDEKKTVLRLRLKLLQLDEQMMNTSILTITRDLRLNPKIVDSEVAILQGIAGTDKKSPLEYGVQEGKPDDLDYEPADNISYQNLVALLKDRSPHFAENIMKQEFKVKHRKEKDSGFLEAKSSKDSDKEGSIDRSSRSDYFSKQQTDQHPKTDKKQKVQTKTKLEPSLKWKSLAIEEKDHEKLQLHQNKLSQVSVLSEGNQKKIRISAADADEPFSESSSESDDEEEAVDRRPEGNADLPTEYWQIQKLVKYLKGGNQTATIIALCSLRDFNLLQETCQLAIRDVGGLEVLINLLDTEEVKCK</sequence>
<feature type="non-terminal residue" evidence="2">
    <location>
        <position position="485"/>
    </location>
</feature>
<dbReference type="OrthoDB" id="1683831at2759"/>
<feature type="compositionally biased region" description="Basic and acidic residues" evidence="1">
    <location>
        <begin position="293"/>
        <end position="319"/>
    </location>
</feature>
<dbReference type="SUPFAM" id="SSF48371">
    <property type="entry name" value="ARM repeat"/>
    <property type="match status" value="1"/>
</dbReference>
<keyword evidence="3" id="KW-1185">Reference proteome</keyword>
<proteinExistence type="predicted"/>
<accession>A0A8S3YSN7</accession>